<reference evidence="1" key="1">
    <citation type="submission" date="2014-09" db="EMBL/GenBank/DDBJ databases">
        <authorList>
            <person name="Magalhaes I.L.F."/>
            <person name="Oliveira U."/>
            <person name="Santos F.R."/>
            <person name="Vidigal T.H.D.A."/>
            <person name="Brescovit A.D."/>
            <person name="Santos A.J."/>
        </authorList>
    </citation>
    <scope>NUCLEOTIDE SEQUENCE</scope>
    <source>
        <tissue evidence="1">Shoot tissue taken approximately 20 cm above the soil surface</tissue>
    </source>
</reference>
<organism evidence="1">
    <name type="scientific">Arundo donax</name>
    <name type="common">Giant reed</name>
    <name type="synonym">Donax arundinaceus</name>
    <dbReference type="NCBI Taxonomy" id="35708"/>
    <lineage>
        <taxon>Eukaryota</taxon>
        <taxon>Viridiplantae</taxon>
        <taxon>Streptophyta</taxon>
        <taxon>Embryophyta</taxon>
        <taxon>Tracheophyta</taxon>
        <taxon>Spermatophyta</taxon>
        <taxon>Magnoliopsida</taxon>
        <taxon>Liliopsida</taxon>
        <taxon>Poales</taxon>
        <taxon>Poaceae</taxon>
        <taxon>PACMAD clade</taxon>
        <taxon>Arundinoideae</taxon>
        <taxon>Arundineae</taxon>
        <taxon>Arundo</taxon>
    </lineage>
</organism>
<accession>A0A0A9FR56</accession>
<name>A0A0A9FR56_ARUDO</name>
<reference evidence="1" key="2">
    <citation type="journal article" date="2015" name="Data Brief">
        <title>Shoot transcriptome of the giant reed, Arundo donax.</title>
        <authorList>
            <person name="Barrero R.A."/>
            <person name="Guerrero F.D."/>
            <person name="Moolhuijzen P."/>
            <person name="Goolsby J.A."/>
            <person name="Tidwell J."/>
            <person name="Bellgard S.E."/>
            <person name="Bellgard M.I."/>
        </authorList>
    </citation>
    <scope>NUCLEOTIDE SEQUENCE</scope>
    <source>
        <tissue evidence="1">Shoot tissue taken approximately 20 cm above the soil surface</tissue>
    </source>
</reference>
<protein>
    <submittedName>
        <fullName evidence="1">Uncharacterized protein</fullName>
    </submittedName>
</protein>
<proteinExistence type="predicted"/>
<dbReference type="EMBL" id="GBRH01184187">
    <property type="protein sequence ID" value="JAE13709.1"/>
    <property type="molecule type" value="Transcribed_RNA"/>
</dbReference>
<sequence>MYCLMLIQAANSVM</sequence>
<evidence type="ECO:0000313" key="1">
    <source>
        <dbReference type="EMBL" id="JAE13709.1"/>
    </source>
</evidence>